<organism evidence="3 4">
    <name type="scientific">Amanita muscaria (strain Koide BX008)</name>
    <dbReference type="NCBI Taxonomy" id="946122"/>
    <lineage>
        <taxon>Eukaryota</taxon>
        <taxon>Fungi</taxon>
        <taxon>Dikarya</taxon>
        <taxon>Basidiomycota</taxon>
        <taxon>Agaricomycotina</taxon>
        <taxon>Agaricomycetes</taxon>
        <taxon>Agaricomycetidae</taxon>
        <taxon>Agaricales</taxon>
        <taxon>Pluteineae</taxon>
        <taxon>Amanitaceae</taxon>
        <taxon>Amanita</taxon>
    </lineage>
</organism>
<feature type="compositionally biased region" description="Basic residues" evidence="1">
    <location>
        <begin position="66"/>
        <end position="78"/>
    </location>
</feature>
<keyword evidence="2" id="KW-0732">Signal</keyword>
<protein>
    <submittedName>
        <fullName evidence="3">Uncharacterized protein</fullName>
    </submittedName>
</protein>
<evidence type="ECO:0000256" key="2">
    <source>
        <dbReference type="SAM" id="SignalP"/>
    </source>
</evidence>
<dbReference type="InParanoid" id="A0A0C2TFJ8"/>
<feature type="region of interest" description="Disordered" evidence="1">
    <location>
        <begin position="57"/>
        <end position="103"/>
    </location>
</feature>
<reference evidence="3 4" key="1">
    <citation type="submission" date="2014-04" db="EMBL/GenBank/DDBJ databases">
        <title>Evolutionary Origins and Diversification of the Mycorrhizal Mutualists.</title>
        <authorList>
            <consortium name="DOE Joint Genome Institute"/>
            <consortium name="Mycorrhizal Genomics Consortium"/>
            <person name="Kohler A."/>
            <person name="Kuo A."/>
            <person name="Nagy L.G."/>
            <person name="Floudas D."/>
            <person name="Copeland A."/>
            <person name="Barry K.W."/>
            <person name="Cichocki N."/>
            <person name="Veneault-Fourrey C."/>
            <person name="LaButti K."/>
            <person name="Lindquist E.A."/>
            <person name="Lipzen A."/>
            <person name="Lundell T."/>
            <person name="Morin E."/>
            <person name="Murat C."/>
            <person name="Riley R."/>
            <person name="Ohm R."/>
            <person name="Sun H."/>
            <person name="Tunlid A."/>
            <person name="Henrissat B."/>
            <person name="Grigoriev I.V."/>
            <person name="Hibbett D.S."/>
            <person name="Martin F."/>
        </authorList>
    </citation>
    <scope>NUCLEOTIDE SEQUENCE [LARGE SCALE GENOMIC DNA]</scope>
    <source>
        <strain evidence="3 4">Koide BX008</strain>
    </source>
</reference>
<dbReference type="EMBL" id="KN818241">
    <property type="protein sequence ID" value="KIL65644.1"/>
    <property type="molecule type" value="Genomic_DNA"/>
</dbReference>
<keyword evidence="4" id="KW-1185">Reference proteome</keyword>
<sequence>MKFPVFLFAVLVFITSFVGQTASLPAPADDALEARLENQVGTPVLITAVDAAANAGDSTFATKNGGNKKAKNGKKGKKGKGEKGGKKKGGKKGGATDTAGNAA</sequence>
<dbReference type="AlphaFoldDB" id="A0A0C2TFJ8"/>
<name>A0A0C2TFJ8_AMAMK</name>
<dbReference type="Proteomes" id="UP000054549">
    <property type="component" value="Unassembled WGS sequence"/>
</dbReference>
<feature type="signal peptide" evidence="2">
    <location>
        <begin position="1"/>
        <end position="23"/>
    </location>
</feature>
<evidence type="ECO:0000313" key="4">
    <source>
        <dbReference type="Proteomes" id="UP000054549"/>
    </source>
</evidence>
<evidence type="ECO:0000256" key="1">
    <source>
        <dbReference type="SAM" id="MobiDB-lite"/>
    </source>
</evidence>
<gene>
    <name evidence="3" type="ORF">M378DRAFT_161956</name>
</gene>
<proteinExistence type="predicted"/>
<evidence type="ECO:0000313" key="3">
    <source>
        <dbReference type="EMBL" id="KIL65644.1"/>
    </source>
</evidence>
<accession>A0A0C2TFJ8</accession>
<feature type="chain" id="PRO_5002155957" evidence="2">
    <location>
        <begin position="24"/>
        <end position="103"/>
    </location>
</feature>
<dbReference type="HOGENOM" id="CLU_2263062_0_0_1"/>